<dbReference type="PANTHER" id="PTHR43804">
    <property type="entry name" value="LD18447P"/>
    <property type="match status" value="1"/>
</dbReference>
<dbReference type="Proteomes" id="UP000092460">
    <property type="component" value="Unassembled WGS sequence"/>
</dbReference>
<proteinExistence type="inferred from homology"/>
<feature type="coiled-coil region" evidence="4">
    <location>
        <begin position="290"/>
        <end position="324"/>
    </location>
</feature>
<dbReference type="InterPro" id="IPR000352">
    <property type="entry name" value="Pep_chain_release_fac_I"/>
</dbReference>
<name>A0A1B0ASY6_9MUSC</name>
<accession>A0A1B0ASY6</accession>
<evidence type="ECO:0000313" key="6">
    <source>
        <dbReference type="EnsemblMetazoa" id="GPPI007436-PA"/>
    </source>
</evidence>
<dbReference type="InterPro" id="IPR005139">
    <property type="entry name" value="PCRF"/>
</dbReference>
<dbReference type="STRING" id="67801.A0A1B0ASY6"/>
<dbReference type="FunFam" id="3.30.160.20:FF:000004">
    <property type="entry name" value="Peptide chain release factor 1"/>
    <property type="match status" value="1"/>
</dbReference>
<dbReference type="GO" id="GO:0005737">
    <property type="term" value="C:cytoplasm"/>
    <property type="evidence" value="ECO:0007669"/>
    <property type="project" value="UniProtKB-ARBA"/>
</dbReference>
<dbReference type="EnsemblMetazoa" id="GPPI007436-RA">
    <property type="protein sequence ID" value="GPPI007436-PA"/>
    <property type="gene ID" value="GPPI007436"/>
</dbReference>
<reference evidence="6" key="2">
    <citation type="submission" date="2020-05" db="UniProtKB">
        <authorList>
            <consortium name="EnsemblMetazoa"/>
        </authorList>
    </citation>
    <scope>IDENTIFICATION</scope>
    <source>
        <strain evidence="6">IAEA</strain>
    </source>
</reference>
<comment type="similarity">
    <text evidence="1">Belongs to the prokaryotic/mitochondrial release factor family.</text>
</comment>
<evidence type="ECO:0000256" key="1">
    <source>
        <dbReference type="ARBA" id="ARBA00010835"/>
    </source>
</evidence>
<feature type="coiled-coil region" evidence="4">
    <location>
        <begin position="93"/>
        <end position="128"/>
    </location>
</feature>
<feature type="domain" description="Prokaryotic-type class I peptide chain release factors" evidence="5">
    <location>
        <begin position="261"/>
        <end position="277"/>
    </location>
</feature>
<dbReference type="InterPro" id="IPR050057">
    <property type="entry name" value="Prokaryotic/Mito_RF"/>
</dbReference>
<protein>
    <recommendedName>
        <fullName evidence="5">Prokaryotic-type class I peptide chain release factors domain-containing protein</fullName>
    </recommendedName>
</protein>
<evidence type="ECO:0000313" key="7">
    <source>
        <dbReference type="Proteomes" id="UP000092460"/>
    </source>
</evidence>
<dbReference type="EMBL" id="JXJN01003038">
    <property type="status" value="NOT_ANNOTATED_CDS"/>
    <property type="molecule type" value="Genomic_DNA"/>
</dbReference>
<dbReference type="PROSITE" id="PS00745">
    <property type="entry name" value="RF_PROK_I"/>
    <property type="match status" value="1"/>
</dbReference>
<sequence length="409" mass="46873">MLLNKFLNTSIKKSLLFNLSVRNGLRYLAGVSIDKFDHLDFCDEKLQKYLEFLRKEFYNLRANASSNRDYRRIAQLSDVVKALEQHRVVKGNMISKEEVAAEKDEDMKELMEEENKVYGELLKKTEAELLNQLYLMADGENYESVIFEITAGAGGQEAMLFAKELLNMYTNYFGKHGWDYEILIEDSSDIGGLRHANVTINDAEAFRSLRYEAGVHRVQRIPSTEKYGRVHTSTASVAVIPRPADIAIRLLEHELKIETKRSSGAGGQHVNTTDSAVRIVHLPSGVAVESQSERSQIKNKEIALKRLQSKLIQIEMESAEASVKGTRKAQLGNLERNEKIRTYNFPQDRITDHRIRDGTLYNLKEFLQGGENLHNLIRKLAIENRRKKFQEMIDNFQDSTTELVNKEKS</sequence>
<keyword evidence="4" id="KW-0175">Coiled coil</keyword>
<evidence type="ECO:0000256" key="2">
    <source>
        <dbReference type="ARBA" id="ARBA00022481"/>
    </source>
</evidence>
<dbReference type="InterPro" id="IPR045853">
    <property type="entry name" value="Pep_chain_release_fac_I_sf"/>
</dbReference>
<dbReference type="AlphaFoldDB" id="A0A1B0ASY6"/>
<dbReference type="VEuPathDB" id="VectorBase:GPPI007436"/>
<reference evidence="7" key="1">
    <citation type="submission" date="2015-01" db="EMBL/GenBank/DDBJ databases">
        <authorList>
            <person name="Aksoy S."/>
            <person name="Warren W."/>
            <person name="Wilson R.K."/>
        </authorList>
    </citation>
    <scope>NUCLEOTIDE SEQUENCE [LARGE SCALE GENOMIC DNA]</scope>
    <source>
        <strain evidence="7">IAEA</strain>
    </source>
</reference>
<keyword evidence="3" id="KW-0648">Protein biosynthesis</keyword>
<dbReference type="PANTHER" id="PTHR43804:SF7">
    <property type="entry name" value="LD18447P"/>
    <property type="match status" value="1"/>
</dbReference>
<evidence type="ECO:0000256" key="4">
    <source>
        <dbReference type="SAM" id="Coils"/>
    </source>
</evidence>
<organism evidence="6 7">
    <name type="scientific">Glossina palpalis gambiensis</name>
    <dbReference type="NCBI Taxonomy" id="67801"/>
    <lineage>
        <taxon>Eukaryota</taxon>
        <taxon>Metazoa</taxon>
        <taxon>Ecdysozoa</taxon>
        <taxon>Arthropoda</taxon>
        <taxon>Hexapoda</taxon>
        <taxon>Insecta</taxon>
        <taxon>Pterygota</taxon>
        <taxon>Neoptera</taxon>
        <taxon>Endopterygota</taxon>
        <taxon>Diptera</taxon>
        <taxon>Brachycera</taxon>
        <taxon>Muscomorpha</taxon>
        <taxon>Hippoboscoidea</taxon>
        <taxon>Glossinidae</taxon>
        <taxon>Glossina</taxon>
    </lineage>
</organism>
<dbReference type="GO" id="GO:0003747">
    <property type="term" value="F:translation release factor activity"/>
    <property type="evidence" value="ECO:0007669"/>
    <property type="project" value="InterPro"/>
</dbReference>
<evidence type="ECO:0000256" key="3">
    <source>
        <dbReference type="ARBA" id="ARBA00022917"/>
    </source>
</evidence>
<dbReference type="SUPFAM" id="SSF75620">
    <property type="entry name" value="Release factor"/>
    <property type="match status" value="1"/>
</dbReference>
<dbReference type="SMART" id="SM00937">
    <property type="entry name" value="PCRF"/>
    <property type="match status" value="1"/>
</dbReference>
<dbReference type="Gene3D" id="3.30.70.1660">
    <property type="match status" value="1"/>
</dbReference>
<keyword evidence="2" id="KW-0488">Methylation</keyword>
<evidence type="ECO:0000259" key="5">
    <source>
        <dbReference type="PROSITE" id="PS00745"/>
    </source>
</evidence>
<dbReference type="Pfam" id="PF00472">
    <property type="entry name" value="RF-1"/>
    <property type="match status" value="1"/>
</dbReference>
<keyword evidence="7" id="KW-1185">Reference proteome</keyword>
<dbReference type="Pfam" id="PF03462">
    <property type="entry name" value="PCRF"/>
    <property type="match status" value="1"/>
</dbReference>
<dbReference type="Gene3D" id="3.30.160.20">
    <property type="match status" value="1"/>
</dbReference>